<dbReference type="PRINTS" id="PR00455">
    <property type="entry name" value="HTHTETR"/>
</dbReference>
<evidence type="ECO:0000256" key="1">
    <source>
        <dbReference type="ARBA" id="ARBA00023015"/>
    </source>
</evidence>
<gene>
    <name evidence="6" type="ORF">DFJ66_6552</name>
</gene>
<accession>A0A495XLB0</accession>
<dbReference type="AlphaFoldDB" id="A0A495XLB0"/>
<dbReference type="PROSITE" id="PS50977">
    <property type="entry name" value="HTH_TETR_2"/>
    <property type="match status" value="1"/>
</dbReference>
<dbReference type="EMBL" id="RBXR01000001">
    <property type="protein sequence ID" value="RKT73223.1"/>
    <property type="molecule type" value="Genomic_DNA"/>
</dbReference>
<feature type="domain" description="HTH tetR-type" evidence="5">
    <location>
        <begin position="4"/>
        <end position="64"/>
    </location>
</feature>
<dbReference type="InterPro" id="IPR009057">
    <property type="entry name" value="Homeodomain-like_sf"/>
</dbReference>
<dbReference type="Pfam" id="PF00440">
    <property type="entry name" value="TetR_N"/>
    <property type="match status" value="1"/>
</dbReference>
<evidence type="ECO:0000256" key="2">
    <source>
        <dbReference type="ARBA" id="ARBA00023125"/>
    </source>
</evidence>
<keyword evidence="3" id="KW-0804">Transcription</keyword>
<protein>
    <submittedName>
        <fullName evidence="6">TetR family transcriptional regulator</fullName>
    </submittedName>
</protein>
<proteinExistence type="predicted"/>
<dbReference type="RefSeq" id="WP_121226839.1">
    <property type="nucleotide sequence ID" value="NZ_JBIUBA010000039.1"/>
</dbReference>
<dbReference type="Proteomes" id="UP000272729">
    <property type="component" value="Unassembled WGS sequence"/>
</dbReference>
<evidence type="ECO:0000256" key="4">
    <source>
        <dbReference type="PROSITE-ProRule" id="PRU00335"/>
    </source>
</evidence>
<comment type="caution">
    <text evidence="6">The sequence shown here is derived from an EMBL/GenBank/DDBJ whole genome shotgun (WGS) entry which is preliminary data.</text>
</comment>
<evidence type="ECO:0000256" key="3">
    <source>
        <dbReference type="ARBA" id="ARBA00023163"/>
    </source>
</evidence>
<evidence type="ECO:0000259" key="5">
    <source>
        <dbReference type="PROSITE" id="PS50977"/>
    </source>
</evidence>
<dbReference type="InterPro" id="IPR001647">
    <property type="entry name" value="HTH_TetR"/>
</dbReference>
<keyword evidence="7" id="KW-1185">Reference proteome</keyword>
<dbReference type="SUPFAM" id="SSF46689">
    <property type="entry name" value="Homeodomain-like"/>
    <property type="match status" value="1"/>
</dbReference>
<keyword evidence="1" id="KW-0805">Transcription regulation</keyword>
<organism evidence="6 7">
    <name type="scientific">Saccharothrix variisporea</name>
    <dbReference type="NCBI Taxonomy" id="543527"/>
    <lineage>
        <taxon>Bacteria</taxon>
        <taxon>Bacillati</taxon>
        <taxon>Actinomycetota</taxon>
        <taxon>Actinomycetes</taxon>
        <taxon>Pseudonocardiales</taxon>
        <taxon>Pseudonocardiaceae</taxon>
        <taxon>Saccharothrix</taxon>
    </lineage>
</organism>
<sequence>MTKRRTKDDWTAVALEALAEGGVTAVAVEPLAARIGATKGSAYWHFPNREALLKATLERWEREHTEAVIELVEARSTPMDKLRTLFAYVLEDPAASAIELAMLAAKDDPAVAPVLNRVTERRIAYLEELFAALGFVGEVAHHRAVLAYSVYLGQAQLLIAAPHVVTGRRALLEDTIAAVVSRG</sequence>
<evidence type="ECO:0000313" key="6">
    <source>
        <dbReference type="EMBL" id="RKT73223.1"/>
    </source>
</evidence>
<evidence type="ECO:0000313" key="7">
    <source>
        <dbReference type="Proteomes" id="UP000272729"/>
    </source>
</evidence>
<dbReference type="GO" id="GO:0003677">
    <property type="term" value="F:DNA binding"/>
    <property type="evidence" value="ECO:0007669"/>
    <property type="project" value="UniProtKB-UniRule"/>
</dbReference>
<reference evidence="6 7" key="1">
    <citation type="submission" date="2018-10" db="EMBL/GenBank/DDBJ databases">
        <title>Sequencing the genomes of 1000 actinobacteria strains.</title>
        <authorList>
            <person name="Klenk H.-P."/>
        </authorList>
    </citation>
    <scope>NUCLEOTIDE SEQUENCE [LARGE SCALE GENOMIC DNA]</scope>
    <source>
        <strain evidence="6 7">DSM 43911</strain>
    </source>
</reference>
<dbReference type="PANTHER" id="PTHR47506:SF1">
    <property type="entry name" value="HTH-TYPE TRANSCRIPTIONAL REGULATOR YJDC"/>
    <property type="match status" value="1"/>
</dbReference>
<dbReference type="OrthoDB" id="3218408at2"/>
<dbReference type="PANTHER" id="PTHR47506">
    <property type="entry name" value="TRANSCRIPTIONAL REGULATORY PROTEIN"/>
    <property type="match status" value="1"/>
</dbReference>
<feature type="DNA-binding region" description="H-T-H motif" evidence="4">
    <location>
        <begin position="27"/>
        <end position="46"/>
    </location>
</feature>
<name>A0A495XLB0_9PSEU</name>
<keyword evidence="2 4" id="KW-0238">DNA-binding</keyword>
<dbReference type="Gene3D" id="1.10.357.10">
    <property type="entry name" value="Tetracycline Repressor, domain 2"/>
    <property type="match status" value="1"/>
</dbReference>